<feature type="compositionally biased region" description="Pro residues" evidence="1">
    <location>
        <begin position="127"/>
        <end position="139"/>
    </location>
</feature>
<feature type="region of interest" description="Disordered" evidence="1">
    <location>
        <begin position="301"/>
        <end position="341"/>
    </location>
</feature>
<organism evidence="2 3">
    <name type="scientific">Roseospira visakhapatnamensis</name>
    <dbReference type="NCBI Taxonomy" id="390880"/>
    <lineage>
        <taxon>Bacteria</taxon>
        <taxon>Pseudomonadati</taxon>
        <taxon>Pseudomonadota</taxon>
        <taxon>Alphaproteobacteria</taxon>
        <taxon>Rhodospirillales</taxon>
        <taxon>Rhodospirillaceae</taxon>
        <taxon>Roseospira</taxon>
    </lineage>
</organism>
<accession>A0A7W6W905</accession>
<proteinExistence type="predicted"/>
<feature type="region of interest" description="Disordered" evidence="1">
    <location>
        <begin position="118"/>
        <end position="147"/>
    </location>
</feature>
<feature type="compositionally biased region" description="Gly residues" evidence="1">
    <location>
        <begin position="189"/>
        <end position="237"/>
    </location>
</feature>
<name>A0A7W6W905_9PROT</name>
<gene>
    <name evidence="2" type="ORF">GGD89_001017</name>
</gene>
<sequence>MTTVPPAPPPPPQPPSPAAPAQPVIVRVSAPPPALAQQPPNSVLEGQVVQAGGRGQAATILTAIGPLTVRAPLPLPQGTQVTLDLLSLTRGGALLRITALNGQPLGSGGSADIAAMRPGMGAAGATPPGPTGPQRPDPPAAGSTRPDTRGLITATVVRGGAPLTGAGAALEAGALLRLRLVGVQPPAGSPGGPAQGGGAIAGGAPGSGAAGAGSPGVPGGGPASPGGAAGGWGGGSLAGVPGAPGAPSGPGTPGGTPAPATPSTGTPPGPGRGPAPADGAAAQARASLGALVGRIGAALTVTPASPRPSGAAPAAGSGLPQPSPTATPVPAPATPSTATGAPERVLTGTIQAGAAGNRTLVSTSAGTLALTLRLDAPAGSQVTLGVVSTTPQSATPAPAPMPLSIPEGGARGWPALTQAVDTLARADPAAANALRQAIPQPGPRLALALGSLTAALRAGGDVRQWPGAQPLTALESSGARGERLAETLRGEMRALAGRSRESPGGEWRALTLPLSDGAEIAPITLITRIRDGRVRDDDDGETTLAPRRGDDPGDRFVVDLTLSNLGRLQLDGLSRGRARQLHLILRTAAPLPASMREDLLVIAETGMKALGLEGGLTFQADGRFVDPVPEAATTPIPTAPIEGVIA</sequence>
<evidence type="ECO:0008006" key="4">
    <source>
        <dbReference type="Google" id="ProtNLM"/>
    </source>
</evidence>
<feature type="region of interest" description="Disordered" evidence="1">
    <location>
        <begin position="1"/>
        <end position="22"/>
    </location>
</feature>
<feature type="compositionally biased region" description="Low complexity" evidence="1">
    <location>
        <begin position="255"/>
        <end position="264"/>
    </location>
</feature>
<dbReference type="Proteomes" id="UP000554286">
    <property type="component" value="Unassembled WGS sequence"/>
</dbReference>
<evidence type="ECO:0000313" key="3">
    <source>
        <dbReference type="Proteomes" id="UP000554286"/>
    </source>
</evidence>
<evidence type="ECO:0000313" key="2">
    <source>
        <dbReference type="EMBL" id="MBB4265399.1"/>
    </source>
</evidence>
<protein>
    <recommendedName>
        <fullName evidence="4">Flagellar hook-length control protein FliK</fullName>
    </recommendedName>
</protein>
<dbReference type="EMBL" id="JACIGK010000005">
    <property type="protein sequence ID" value="MBB4265399.1"/>
    <property type="molecule type" value="Genomic_DNA"/>
</dbReference>
<feature type="compositionally biased region" description="Pro residues" evidence="1">
    <location>
        <begin position="1"/>
        <end position="20"/>
    </location>
</feature>
<reference evidence="2 3" key="1">
    <citation type="submission" date="2020-08" db="EMBL/GenBank/DDBJ databases">
        <title>Genome sequencing of Purple Non-Sulfur Bacteria from various extreme environments.</title>
        <authorList>
            <person name="Mayer M."/>
        </authorList>
    </citation>
    <scope>NUCLEOTIDE SEQUENCE [LARGE SCALE GENOMIC DNA]</scope>
    <source>
        <strain evidence="2 3">JA131</strain>
    </source>
</reference>
<keyword evidence="3" id="KW-1185">Reference proteome</keyword>
<evidence type="ECO:0000256" key="1">
    <source>
        <dbReference type="SAM" id="MobiDB-lite"/>
    </source>
</evidence>
<feature type="region of interest" description="Disordered" evidence="1">
    <location>
        <begin position="187"/>
        <end position="282"/>
    </location>
</feature>
<feature type="compositionally biased region" description="Low complexity" evidence="1">
    <location>
        <begin position="303"/>
        <end position="320"/>
    </location>
</feature>
<dbReference type="AlphaFoldDB" id="A0A7W6W905"/>
<feature type="compositionally biased region" description="Pro residues" evidence="1">
    <location>
        <begin position="321"/>
        <end position="333"/>
    </location>
</feature>
<dbReference type="RefSeq" id="WP_184043015.1">
    <property type="nucleotide sequence ID" value="NZ_JACIGK010000005.1"/>
</dbReference>
<comment type="caution">
    <text evidence="2">The sequence shown here is derived from an EMBL/GenBank/DDBJ whole genome shotgun (WGS) entry which is preliminary data.</text>
</comment>